<feature type="region of interest" description="Disordered" evidence="1">
    <location>
        <begin position="1"/>
        <end position="59"/>
    </location>
</feature>
<dbReference type="AlphaFoldDB" id="A0AAE1TN20"/>
<dbReference type="Proteomes" id="UP001292094">
    <property type="component" value="Unassembled WGS sequence"/>
</dbReference>
<keyword evidence="3" id="KW-1185">Reference proteome</keyword>
<comment type="caution">
    <text evidence="2">The sequence shown here is derived from an EMBL/GenBank/DDBJ whole genome shotgun (WGS) entry which is preliminary data.</text>
</comment>
<evidence type="ECO:0000313" key="2">
    <source>
        <dbReference type="EMBL" id="KAK4291066.1"/>
    </source>
</evidence>
<feature type="compositionally biased region" description="Basic and acidic residues" evidence="1">
    <location>
        <begin position="1"/>
        <end position="15"/>
    </location>
</feature>
<protein>
    <submittedName>
        <fullName evidence="2">Uncharacterized protein</fullName>
    </submittedName>
</protein>
<organism evidence="2 3">
    <name type="scientific">Petrolisthes manimaculis</name>
    <dbReference type="NCBI Taxonomy" id="1843537"/>
    <lineage>
        <taxon>Eukaryota</taxon>
        <taxon>Metazoa</taxon>
        <taxon>Ecdysozoa</taxon>
        <taxon>Arthropoda</taxon>
        <taxon>Crustacea</taxon>
        <taxon>Multicrustacea</taxon>
        <taxon>Malacostraca</taxon>
        <taxon>Eumalacostraca</taxon>
        <taxon>Eucarida</taxon>
        <taxon>Decapoda</taxon>
        <taxon>Pleocyemata</taxon>
        <taxon>Anomura</taxon>
        <taxon>Galatheoidea</taxon>
        <taxon>Porcellanidae</taxon>
        <taxon>Petrolisthes</taxon>
    </lineage>
</organism>
<feature type="compositionally biased region" description="Pro residues" evidence="1">
    <location>
        <begin position="36"/>
        <end position="57"/>
    </location>
</feature>
<feature type="compositionally biased region" description="Basic and acidic residues" evidence="1">
    <location>
        <begin position="305"/>
        <end position="316"/>
    </location>
</feature>
<evidence type="ECO:0000256" key="1">
    <source>
        <dbReference type="SAM" id="MobiDB-lite"/>
    </source>
</evidence>
<reference evidence="2" key="1">
    <citation type="submission" date="2023-11" db="EMBL/GenBank/DDBJ databases">
        <title>Genome assemblies of two species of porcelain crab, Petrolisthes cinctipes and Petrolisthes manimaculis (Anomura: Porcellanidae).</title>
        <authorList>
            <person name="Angst P."/>
        </authorList>
    </citation>
    <scope>NUCLEOTIDE SEQUENCE</scope>
    <source>
        <strain evidence="2">PB745_02</strain>
        <tissue evidence="2">Gill</tissue>
    </source>
</reference>
<gene>
    <name evidence="2" type="ORF">Pmani_036084</name>
</gene>
<dbReference type="EMBL" id="JAWZYT010005284">
    <property type="protein sequence ID" value="KAK4291066.1"/>
    <property type="molecule type" value="Genomic_DNA"/>
</dbReference>
<sequence>MKEATDRQEELKAIEEMSDDEELMIGPKPVASGTSPPKPPQGTASPPRPPQGTPSPEPTAKAIISVKQFWRNFNVKNAVDYMTDAWKSITTDTVKHAWHPLLPDLIPPSSKQQRKDKLLREAVQAARHIPAPGFNEVNEALVLEMMQPHETITAEEIVEDGELQMEVEEEENREENRKDNKITAGYLSRKITDLTEMEEFMRCTSDTQCLEKVLPMIQKLNQELSDIYLKKVNDRRQTVITKYLNKRRELQEIMENLDENDGQETVSDGEEDIVNILGDIPDDFDGFIMKEKSTDEKITKLRAASRDAADSEREDVVVEDNVCPLPPHT</sequence>
<accession>A0AAE1TN20</accession>
<evidence type="ECO:0000313" key="3">
    <source>
        <dbReference type="Proteomes" id="UP001292094"/>
    </source>
</evidence>
<proteinExistence type="predicted"/>
<feature type="region of interest" description="Disordered" evidence="1">
    <location>
        <begin position="305"/>
        <end position="329"/>
    </location>
</feature>
<name>A0AAE1TN20_9EUCA</name>